<accession>A0A6G3X2V2</accession>
<dbReference type="AlphaFoldDB" id="A0A6G3X2V2"/>
<gene>
    <name evidence="1" type="ORF">G3M58_36665</name>
</gene>
<proteinExistence type="predicted"/>
<sequence length="53" mass="5967">MKICARCNMPLRDGDDFDSDYIPSASGAGITIYRHRQPCKRTDAPTTQADLRH</sequence>
<comment type="caution">
    <text evidence="1">The sequence shown here is derived from an EMBL/GenBank/DDBJ whole genome shotgun (WGS) entry which is preliminary data.</text>
</comment>
<reference evidence="1" key="1">
    <citation type="submission" date="2020-01" db="EMBL/GenBank/DDBJ databases">
        <title>Insect and environment-associated Actinomycetes.</title>
        <authorList>
            <person name="Currrie C."/>
            <person name="Chevrette M."/>
            <person name="Carlson C."/>
            <person name="Stubbendieck R."/>
            <person name="Wendt-Pienkowski E."/>
        </authorList>
    </citation>
    <scope>NUCLEOTIDE SEQUENCE</scope>
    <source>
        <strain evidence="1">SID7499</strain>
    </source>
</reference>
<organism evidence="1">
    <name type="scientific">Streptomyces sp. SID7499</name>
    <dbReference type="NCBI Taxonomy" id="2706086"/>
    <lineage>
        <taxon>Bacteria</taxon>
        <taxon>Bacillati</taxon>
        <taxon>Actinomycetota</taxon>
        <taxon>Actinomycetes</taxon>
        <taxon>Kitasatosporales</taxon>
        <taxon>Streptomycetaceae</taxon>
        <taxon>Streptomyces</taxon>
    </lineage>
</organism>
<protein>
    <submittedName>
        <fullName evidence="1">Uncharacterized protein</fullName>
    </submittedName>
</protein>
<evidence type="ECO:0000313" key="1">
    <source>
        <dbReference type="EMBL" id="NEE11977.1"/>
    </source>
</evidence>
<dbReference type="EMBL" id="JAAGMN010003906">
    <property type="protein sequence ID" value="NEE11977.1"/>
    <property type="molecule type" value="Genomic_DNA"/>
</dbReference>
<name>A0A6G3X2V2_9ACTN</name>